<organism evidence="1 2">
    <name type="scientific">Calderihabitans maritimus</name>
    <dbReference type="NCBI Taxonomy" id="1246530"/>
    <lineage>
        <taxon>Bacteria</taxon>
        <taxon>Bacillati</taxon>
        <taxon>Bacillota</taxon>
        <taxon>Clostridia</taxon>
        <taxon>Neomoorellales</taxon>
        <taxon>Calderihabitantaceae</taxon>
        <taxon>Calderihabitans</taxon>
    </lineage>
</organism>
<proteinExistence type="predicted"/>
<evidence type="ECO:0000313" key="1">
    <source>
        <dbReference type="EMBL" id="GAW93989.1"/>
    </source>
</evidence>
<dbReference type="AlphaFoldDB" id="A0A1Z5HWT6"/>
<accession>A0A1Z5HWT6</accession>
<gene>
    <name evidence="1" type="ORF">KKC1_31090</name>
</gene>
<sequence>MKADNDYQKLLQMAKQLDLAQQLRLIEELALSIRRQAEVSPRRSILELQGVGQEIWKEIDVTKHVEEERASWDG</sequence>
<name>A0A1Z5HWT6_9FIRM</name>
<comment type="caution">
    <text evidence="1">The sequence shown here is derived from an EMBL/GenBank/DDBJ whole genome shotgun (WGS) entry which is preliminary data.</text>
</comment>
<dbReference type="RefSeq" id="WP_202820099.1">
    <property type="nucleotide sequence ID" value="NZ_BDGJ01000197.1"/>
</dbReference>
<protein>
    <submittedName>
        <fullName evidence="1">Uncharacterized protein</fullName>
    </submittedName>
</protein>
<dbReference type="EMBL" id="BDGJ01000197">
    <property type="protein sequence ID" value="GAW93989.1"/>
    <property type="molecule type" value="Genomic_DNA"/>
</dbReference>
<reference evidence="2" key="1">
    <citation type="journal article" date="2017" name="Appl. Environ. Microbiol.">
        <title>Genomic Analysis of Calderihabitans maritimus KKC1, a Thermophilic, Hydrogenogenic, Carboxydotrophic Bacterium Isolated from Marine Sediment.</title>
        <authorList>
            <person name="Omae K."/>
            <person name="Yoneda Y."/>
            <person name="Fukuyama Y."/>
            <person name="Yoshida T."/>
            <person name="Sako Y."/>
        </authorList>
    </citation>
    <scope>NUCLEOTIDE SEQUENCE [LARGE SCALE GENOMIC DNA]</scope>
    <source>
        <strain evidence="2">KKC1</strain>
    </source>
</reference>
<keyword evidence="2" id="KW-1185">Reference proteome</keyword>
<evidence type="ECO:0000313" key="2">
    <source>
        <dbReference type="Proteomes" id="UP000197032"/>
    </source>
</evidence>
<dbReference type="Proteomes" id="UP000197032">
    <property type="component" value="Unassembled WGS sequence"/>
</dbReference>